<feature type="region of interest" description="Disordered" evidence="1">
    <location>
        <begin position="1"/>
        <end position="21"/>
    </location>
</feature>
<dbReference type="Proteomes" id="UP000499080">
    <property type="component" value="Unassembled WGS sequence"/>
</dbReference>
<protein>
    <submittedName>
        <fullName evidence="2">Uncharacterized protein</fullName>
    </submittedName>
</protein>
<evidence type="ECO:0000256" key="1">
    <source>
        <dbReference type="SAM" id="MobiDB-lite"/>
    </source>
</evidence>
<dbReference type="AlphaFoldDB" id="A0A4Y2D887"/>
<accession>A0A4Y2D887</accession>
<name>A0A4Y2D887_ARAVE</name>
<sequence>MTRATPELAPPSSSFRTKPVGGHLEPTDLTCIGPAYTAVVRWNRVLNLEPSGPDVGTLPPSHNGLCVEARRREYCFRCRLRPLTPIQSYEFRPKIALVKLQNES</sequence>
<evidence type="ECO:0000313" key="2">
    <source>
        <dbReference type="EMBL" id="GBM12963.1"/>
    </source>
</evidence>
<evidence type="ECO:0000313" key="3">
    <source>
        <dbReference type="Proteomes" id="UP000499080"/>
    </source>
</evidence>
<organism evidence="2 3">
    <name type="scientific">Araneus ventricosus</name>
    <name type="common">Orbweaver spider</name>
    <name type="synonym">Epeira ventricosa</name>
    <dbReference type="NCBI Taxonomy" id="182803"/>
    <lineage>
        <taxon>Eukaryota</taxon>
        <taxon>Metazoa</taxon>
        <taxon>Ecdysozoa</taxon>
        <taxon>Arthropoda</taxon>
        <taxon>Chelicerata</taxon>
        <taxon>Arachnida</taxon>
        <taxon>Araneae</taxon>
        <taxon>Araneomorphae</taxon>
        <taxon>Entelegynae</taxon>
        <taxon>Araneoidea</taxon>
        <taxon>Araneidae</taxon>
        <taxon>Araneus</taxon>
    </lineage>
</organism>
<dbReference type="EMBL" id="BGPR01000321">
    <property type="protein sequence ID" value="GBM12963.1"/>
    <property type="molecule type" value="Genomic_DNA"/>
</dbReference>
<gene>
    <name evidence="2" type="ORF">AVEN_164013_1</name>
</gene>
<comment type="caution">
    <text evidence="2">The sequence shown here is derived from an EMBL/GenBank/DDBJ whole genome shotgun (WGS) entry which is preliminary data.</text>
</comment>
<reference evidence="2 3" key="1">
    <citation type="journal article" date="2019" name="Sci. Rep.">
        <title>Orb-weaving spider Araneus ventricosus genome elucidates the spidroin gene catalogue.</title>
        <authorList>
            <person name="Kono N."/>
            <person name="Nakamura H."/>
            <person name="Ohtoshi R."/>
            <person name="Moran D.A.P."/>
            <person name="Shinohara A."/>
            <person name="Yoshida Y."/>
            <person name="Fujiwara M."/>
            <person name="Mori M."/>
            <person name="Tomita M."/>
            <person name="Arakawa K."/>
        </authorList>
    </citation>
    <scope>NUCLEOTIDE SEQUENCE [LARGE SCALE GENOMIC DNA]</scope>
</reference>
<proteinExistence type="predicted"/>
<keyword evidence="3" id="KW-1185">Reference proteome</keyword>